<evidence type="ECO:0000313" key="2">
    <source>
        <dbReference type="Proteomes" id="UP000037397"/>
    </source>
</evidence>
<dbReference type="AlphaFoldDB" id="A0A0L6CJ56"/>
<name>A0A0L6CJ56_9MICO</name>
<organism evidence="1 2">
    <name type="scientific">Luteipulveratus halotolerans</name>
    <dbReference type="NCBI Taxonomy" id="1631356"/>
    <lineage>
        <taxon>Bacteria</taxon>
        <taxon>Bacillati</taxon>
        <taxon>Actinomycetota</taxon>
        <taxon>Actinomycetes</taxon>
        <taxon>Micrococcales</taxon>
        <taxon>Dermacoccaceae</taxon>
        <taxon>Luteipulveratus</taxon>
    </lineage>
</organism>
<evidence type="ECO:0000313" key="1">
    <source>
        <dbReference type="EMBL" id="KNX37528.1"/>
    </source>
</evidence>
<proteinExistence type="predicted"/>
<dbReference type="Proteomes" id="UP000037397">
    <property type="component" value="Unassembled WGS sequence"/>
</dbReference>
<keyword evidence="2" id="KW-1185">Reference proteome</keyword>
<dbReference type="EMBL" id="LAIR01000002">
    <property type="protein sequence ID" value="KNX37528.1"/>
    <property type="molecule type" value="Genomic_DNA"/>
</dbReference>
<accession>A0A0L6CJ56</accession>
<dbReference type="STRING" id="1631356.VV01_10800"/>
<reference evidence="2" key="1">
    <citation type="submission" date="2015-03" db="EMBL/GenBank/DDBJ databases">
        <title>Luteipulveratus halotolerans sp. nov., a novel actinobacterium (Dermacoccaceae) from Sarawak, Malaysia.</title>
        <authorList>
            <person name="Juboi H."/>
            <person name="Basik A."/>
            <person name="Shamsul S.S."/>
            <person name="Arnold P."/>
            <person name="Schmitt E.K."/>
            <person name="Sanglier J.-J."/>
            <person name="Yeo T."/>
        </authorList>
    </citation>
    <scope>NUCLEOTIDE SEQUENCE [LARGE SCALE GENOMIC DNA]</scope>
    <source>
        <strain evidence="2">C296001</strain>
    </source>
</reference>
<gene>
    <name evidence="1" type="ORF">VV01_10800</name>
</gene>
<sequence>MRDTVIRTHDDLLTTWRELMGEEGFAYRSLWLIFLDEHGRPAPVIVPVDGVPPEPDDEELAGIVGFVDRLRRELDVWSVPMLLARPGTSAMTDADRRWAVALTRAFADLQPQWPLHLATEGRVQVFSPDELLAVEAA</sequence>
<protein>
    <submittedName>
        <fullName evidence="1">Uncharacterized protein</fullName>
    </submittedName>
</protein>
<comment type="caution">
    <text evidence="1">The sequence shown here is derived from an EMBL/GenBank/DDBJ whole genome shotgun (WGS) entry which is preliminary data.</text>
</comment>